<evidence type="ECO:0000256" key="1">
    <source>
        <dbReference type="SAM" id="MobiDB-lite"/>
    </source>
</evidence>
<dbReference type="OrthoDB" id="3697076at2"/>
<dbReference type="InterPro" id="IPR024520">
    <property type="entry name" value="DUF3558"/>
</dbReference>
<dbReference type="Pfam" id="PF12079">
    <property type="entry name" value="DUF3558"/>
    <property type="match status" value="1"/>
</dbReference>
<dbReference type="AlphaFoldDB" id="A0A1I0XPE9"/>
<proteinExistence type="predicted"/>
<keyword evidence="3" id="KW-1185">Reference proteome</keyword>
<dbReference type="PROSITE" id="PS51257">
    <property type="entry name" value="PROKAR_LIPOPROTEIN"/>
    <property type="match status" value="1"/>
</dbReference>
<dbReference type="RefSeq" id="WP_091671555.1">
    <property type="nucleotide sequence ID" value="NZ_FOKG01000003.1"/>
</dbReference>
<dbReference type="EMBL" id="FOKG01000003">
    <property type="protein sequence ID" value="SFB02557.1"/>
    <property type="molecule type" value="Genomic_DNA"/>
</dbReference>
<evidence type="ECO:0000313" key="2">
    <source>
        <dbReference type="EMBL" id="SFB02557.1"/>
    </source>
</evidence>
<accession>A0A1I0XPE9</accession>
<sequence>MSPGRRRVLAGVVLLPLMLASCDGGEPGQAVPTAGLSVSSVAETPGEPERPKAPPVEEPLDATKYISEPCGSLTESQQREFNVTSSRDNSNADGEACIWSIGDGSTSVSVSYATTVDAGLSNLYALHETVPWPYFEETEVDGYPAVYQDVVDHRAQGTCGLSVGIRNDLFFSSDVISLAGNDACKAAANVASAVIRTIKAGA</sequence>
<name>A0A1I0XPE9_9PSEU</name>
<evidence type="ECO:0000313" key="3">
    <source>
        <dbReference type="Proteomes" id="UP000243799"/>
    </source>
</evidence>
<organism evidence="2 3">
    <name type="scientific">Amycolatopsis marina</name>
    <dbReference type="NCBI Taxonomy" id="490629"/>
    <lineage>
        <taxon>Bacteria</taxon>
        <taxon>Bacillati</taxon>
        <taxon>Actinomycetota</taxon>
        <taxon>Actinomycetes</taxon>
        <taxon>Pseudonocardiales</taxon>
        <taxon>Pseudonocardiaceae</taxon>
        <taxon>Amycolatopsis</taxon>
    </lineage>
</organism>
<protein>
    <recommendedName>
        <fullName evidence="4">DUF3558 domain-containing protein</fullName>
    </recommendedName>
</protein>
<gene>
    <name evidence="2" type="ORF">SAMN05216266_103356</name>
</gene>
<feature type="region of interest" description="Disordered" evidence="1">
    <location>
        <begin position="28"/>
        <end position="59"/>
    </location>
</feature>
<dbReference type="Proteomes" id="UP000243799">
    <property type="component" value="Unassembled WGS sequence"/>
</dbReference>
<evidence type="ECO:0008006" key="4">
    <source>
        <dbReference type="Google" id="ProtNLM"/>
    </source>
</evidence>
<dbReference type="STRING" id="490629.SAMN05216266_103356"/>
<reference evidence="3" key="1">
    <citation type="submission" date="2016-10" db="EMBL/GenBank/DDBJ databases">
        <authorList>
            <person name="Varghese N."/>
            <person name="Submissions S."/>
        </authorList>
    </citation>
    <scope>NUCLEOTIDE SEQUENCE [LARGE SCALE GENOMIC DNA]</scope>
    <source>
        <strain evidence="3">CGMCC 4.3568</strain>
    </source>
</reference>